<evidence type="ECO:0000313" key="2">
    <source>
        <dbReference type="EMBL" id="MBW73164.1"/>
    </source>
</evidence>
<name>A0A2M4D6F9_ANODA</name>
<evidence type="ECO:0000256" key="1">
    <source>
        <dbReference type="SAM" id="Phobius"/>
    </source>
</evidence>
<feature type="transmembrane region" description="Helical" evidence="1">
    <location>
        <begin position="20"/>
        <end position="38"/>
    </location>
</feature>
<dbReference type="AlphaFoldDB" id="A0A2M4D6F9"/>
<keyword evidence="1" id="KW-0472">Membrane</keyword>
<accession>A0A2M4D6F9</accession>
<sequence>MDCLAGELTDASFHTQQQTVLLLLLLLLAIAICYRLLCARTETSGQDRHAINDAKCMHCWLLLPLLLRLGADCA</sequence>
<organism evidence="2">
    <name type="scientific">Anopheles darlingi</name>
    <name type="common">Mosquito</name>
    <dbReference type="NCBI Taxonomy" id="43151"/>
    <lineage>
        <taxon>Eukaryota</taxon>
        <taxon>Metazoa</taxon>
        <taxon>Ecdysozoa</taxon>
        <taxon>Arthropoda</taxon>
        <taxon>Hexapoda</taxon>
        <taxon>Insecta</taxon>
        <taxon>Pterygota</taxon>
        <taxon>Neoptera</taxon>
        <taxon>Endopterygota</taxon>
        <taxon>Diptera</taxon>
        <taxon>Nematocera</taxon>
        <taxon>Culicoidea</taxon>
        <taxon>Culicidae</taxon>
        <taxon>Anophelinae</taxon>
        <taxon>Anopheles</taxon>
    </lineage>
</organism>
<keyword evidence="1" id="KW-1133">Transmembrane helix</keyword>
<keyword evidence="1" id="KW-0812">Transmembrane</keyword>
<proteinExistence type="predicted"/>
<reference evidence="2" key="1">
    <citation type="submission" date="2018-01" db="EMBL/GenBank/DDBJ databases">
        <title>An insight into the sialome of Amazonian anophelines.</title>
        <authorList>
            <person name="Ribeiro J.M."/>
            <person name="Scarpassa V."/>
            <person name="Calvo E."/>
        </authorList>
    </citation>
    <scope>NUCLEOTIDE SEQUENCE</scope>
</reference>
<dbReference type="EMBL" id="GGFL01008986">
    <property type="protein sequence ID" value="MBW73164.1"/>
    <property type="molecule type" value="Transcribed_RNA"/>
</dbReference>
<protein>
    <submittedName>
        <fullName evidence="2">Uncharacterized protein</fullName>
    </submittedName>
</protein>